<feature type="chain" id="PRO_5015598407" description="Lipoprotein" evidence="2">
    <location>
        <begin position="20"/>
        <end position="156"/>
    </location>
</feature>
<dbReference type="EMBL" id="QAAA01000027">
    <property type="protein sequence ID" value="PTN00649.1"/>
    <property type="molecule type" value="Genomic_DNA"/>
</dbReference>
<evidence type="ECO:0000256" key="1">
    <source>
        <dbReference type="SAM" id="MobiDB-lite"/>
    </source>
</evidence>
<evidence type="ECO:0008006" key="5">
    <source>
        <dbReference type="Google" id="ProtNLM"/>
    </source>
</evidence>
<organism evidence="3 4">
    <name type="scientific">Rhodovulum imhoffii</name>
    <dbReference type="NCBI Taxonomy" id="365340"/>
    <lineage>
        <taxon>Bacteria</taxon>
        <taxon>Pseudomonadati</taxon>
        <taxon>Pseudomonadota</taxon>
        <taxon>Alphaproteobacteria</taxon>
        <taxon>Rhodobacterales</taxon>
        <taxon>Paracoccaceae</taxon>
        <taxon>Rhodovulum</taxon>
    </lineage>
</organism>
<gene>
    <name evidence="3" type="ORF">C8N32_12721</name>
</gene>
<name>A0A2T5BNT1_9RHOB</name>
<evidence type="ECO:0000313" key="3">
    <source>
        <dbReference type="EMBL" id="PTN00649.1"/>
    </source>
</evidence>
<dbReference type="PROSITE" id="PS51257">
    <property type="entry name" value="PROKAR_LIPOPROTEIN"/>
    <property type="match status" value="1"/>
</dbReference>
<feature type="compositionally biased region" description="Polar residues" evidence="1">
    <location>
        <begin position="33"/>
        <end position="49"/>
    </location>
</feature>
<sequence length="156" mass="16717">MKRVLIATLAATLTLSACSGVREPRLNPFTWFGRSTETTPADSASTTPENVDPRPLVAQVLSMQVEHIPGGAILHVTGLPPSQGYWEADLVPLNEETPEDGVLSYRFHAAPPAAPTRTGTPQSREITAGRFLSEQTLQGVRRITVIGAGNSRSSSR</sequence>
<accession>A0A2T5BNT1</accession>
<reference evidence="3 4" key="1">
    <citation type="submission" date="2018-04" db="EMBL/GenBank/DDBJ databases">
        <title>Genomic Encyclopedia of Archaeal and Bacterial Type Strains, Phase II (KMG-II): from individual species to whole genera.</title>
        <authorList>
            <person name="Goeker M."/>
        </authorList>
    </citation>
    <scope>NUCLEOTIDE SEQUENCE [LARGE SCALE GENOMIC DNA]</scope>
    <source>
        <strain evidence="3 4">DSM 18064</strain>
    </source>
</reference>
<comment type="caution">
    <text evidence="3">The sequence shown here is derived from an EMBL/GenBank/DDBJ whole genome shotgun (WGS) entry which is preliminary data.</text>
</comment>
<dbReference type="AlphaFoldDB" id="A0A2T5BNT1"/>
<dbReference type="OrthoDB" id="7773807at2"/>
<protein>
    <recommendedName>
        <fullName evidence="5">Lipoprotein</fullName>
    </recommendedName>
</protein>
<evidence type="ECO:0000256" key="2">
    <source>
        <dbReference type="SAM" id="SignalP"/>
    </source>
</evidence>
<feature type="region of interest" description="Disordered" evidence="1">
    <location>
        <begin position="32"/>
        <end position="52"/>
    </location>
</feature>
<dbReference type="Proteomes" id="UP000243859">
    <property type="component" value="Unassembled WGS sequence"/>
</dbReference>
<evidence type="ECO:0000313" key="4">
    <source>
        <dbReference type="Proteomes" id="UP000243859"/>
    </source>
</evidence>
<dbReference type="RefSeq" id="WP_107893567.1">
    <property type="nucleotide sequence ID" value="NZ_NHSI01000021.1"/>
</dbReference>
<keyword evidence="4" id="KW-1185">Reference proteome</keyword>
<feature type="signal peptide" evidence="2">
    <location>
        <begin position="1"/>
        <end position="19"/>
    </location>
</feature>
<proteinExistence type="predicted"/>
<keyword evidence="2" id="KW-0732">Signal</keyword>